<dbReference type="AlphaFoldDB" id="A0AAV5QVA4"/>
<dbReference type="Proteomes" id="UP001360560">
    <property type="component" value="Unassembled WGS sequence"/>
</dbReference>
<dbReference type="RefSeq" id="XP_064855644.1">
    <property type="nucleotide sequence ID" value="XM_064999572.1"/>
</dbReference>
<dbReference type="GeneID" id="90076637"/>
<evidence type="ECO:0000313" key="3">
    <source>
        <dbReference type="Proteomes" id="UP001360560"/>
    </source>
</evidence>
<proteinExistence type="predicted"/>
<dbReference type="PANTHER" id="PTHR36419:SF1">
    <property type="entry name" value="RHO1 GEF LOCALIZING PROTEIN 1"/>
    <property type="match status" value="1"/>
</dbReference>
<dbReference type="PANTHER" id="PTHR36419">
    <property type="entry name" value="ARRESTIN FAMILY PROTEIN 1"/>
    <property type="match status" value="1"/>
</dbReference>
<gene>
    <name evidence="2" type="ORF">DASC09_059880</name>
</gene>
<dbReference type="EMBL" id="BTFZ01000020">
    <property type="protein sequence ID" value="GMM38649.1"/>
    <property type="molecule type" value="Genomic_DNA"/>
</dbReference>
<keyword evidence="3" id="KW-1185">Reference proteome</keyword>
<sequence length="699" mass="78159">MPTEPFIVNLGASNHSLIRGCPGVPKTCPRVESVLEIRSKDGGSFAIKTIILELNTLQSVSVPSTAGISSNDAHRAYGIFKDTIYNSEKLGSEKVLGMDLPFVIPINKDIISSGKNSRWNAKTTHNITAKIGWFNGSKLEVFTISFPLIVKRYDTLPLYRQFNEPITKTMDSPDKNILVEYSLPNSSVGPNDELVLYMKISPNSNFLHNGGATETTKRLSFMKKKPPVFKLKKIQFELREVLVCHESGLSSKQTKLLSKQQDFDAELGPDGITTQISFDFPSEITKIISNSSSNAVNSSSQLKKLPLSSLSNNNSSSNVLSNTNSTKISRNSMDGYRPQLTKRLTGGLLSSTSNKRRSLDLRNVNQNYQSLLSSSSSIENLRNADTSFDSVQSDDTLDIKPVPTIQSVGLNHNNKTLTTNTKLLEEVNNGIPITHMQGFTTNGKLFSIKYELVFKVKIHNSNSGSSKSSVKFTQPITVSPYDRIQSVRLLKWIIKEWEFAQFINNTTFQTNFDNKKVNYINSFTTTTSAAIANTPINCDVDFDNVADDNDDEYCNFDTTNELLTDAVFRASVSLNVSGNTQSKNNFFNVSKNMNKYHQQNGNHYYDYSIGALRNGEFESKNLNYESFSKSQNRRSLRVDSGRNDIEGNDDDAEDPYALTIYQCKPFHVYRPQNQMDWKLLGLSDRAIGAHGKSIVHYID</sequence>
<accession>A0AAV5QVA4</accession>
<dbReference type="GO" id="GO:0000917">
    <property type="term" value="P:division septum assembly"/>
    <property type="evidence" value="ECO:0007669"/>
    <property type="project" value="TreeGrafter"/>
</dbReference>
<dbReference type="InterPro" id="IPR053060">
    <property type="entry name" value="Cytokinesis_Signaling_Reg"/>
</dbReference>
<reference evidence="2 3" key="1">
    <citation type="journal article" date="2023" name="Elife">
        <title>Identification of key yeast species and microbe-microbe interactions impacting larval growth of Drosophila in the wild.</title>
        <authorList>
            <person name="Mure A."/>
            <person name="Sugiura Y."/>
            <person name="Maeda R."/>
            <person name="Honda K."/>
            <person name="Sakurai N."/>
            <person name="Takahashi Y."/>
            <person name="Watada M."/>
            <person name="Katoh T."/>
            <person name="Gotoh A."/>
            <person name="Gotoh Y."/>
            <person name="Taniguchi I."/>
            <person name="Nakamura K."/>
            <person name="Hayashi T."/>
            <person name="Katayama T."/>
            <person name="Uemura T."/>
            <person name="Hattori Y."/>
        </authorList>
    </citation>
    <scope>NUCLEOTIDE SEQUENCE [LARGE SCALE GENOMIC DNA]</scope>
    <source>
        <strain evidence="2 3">SC-9</strain>
    </source>
</reference>
<organism evidence="2 3">
    <name type="scientific">Saccharomycopsis crataegensis</name>
    <dbReference type="NCBI Taxonomy" id="43959"/>
    <lineage>
        <taxon>Eukaryota</taxon>
        <taxon>Fungi</taxon>
        <taxon>Dikarya</taxon>
        <taxon>Ascomycota</taxon>
        <taxon>Saccharomycotina</taxon>
        <taxon>Saccharomycetes</taxon>
        <taxon>Saccharomycopsidaceae</taxon>
        <taxon>Saccharomycopsis</taxon>
    </lineage>
</organism>
<protein>
    <submittedName>
        <fullName evidence="2">Rgl1 protein</fullName>
    </submittedName>
</protein>
<feature type="region of interest" description="Disordered" evidence="1">
    <location>
        <begin position="306"/>
        <end position="337"/>
    </location>
</feature>
<evidence type="ECO:0000256" key="1">
    <source>
        <dbReference type="SAM" id="MobiDB-lite"/>
    </source>
</evidence>
<feature type="compositionally biased region" description="Low complexity" evidence="1">
    <location>
        <begin position="306"/>
        <end position="325"/>
    </location>
</feature>
<comment type="caution">
    <text evidence="2">The sequence shown here is derived from an EMBL/GenBank/DDBJ whole genome shotgun (WGS) entry which is preliminary data.</text>
</comment>
<dbReference type="GO" id="GO:0000935">
    <property type="term" value="C:division septum"/>
    <property type="evidence" value="ECO:0007669"/>
    <property type="project" value="TreeGrafter"/>
</dbReference>
<name>A0AAV5QVA4_9ASCO</name>
<evidence type="ECO:0000313" key="2">
    <source>
        <dbReference type="EMBL" id="GMM38649.1"/>
    </source>
</evidence>